<dbReference type="CDD" id="cd06225">
    <property type="entry name" value="HAMP"/>
    <property type="match status" value="1"/>
</dbReference>
<dbReference type="PROSITE" id="PS50885">
    <property type="entry name" value="HAMP"/>
    <property type="match status" value="1"/>
</dbReference>
<keyword evidence="6 8" id="KW-0807">Transducer</keyword>
<dbReference type="Pfam" id="PF17200">
    <property type="entry name" value="sCache_2"/>
    <property type="match status" value="1"/>
</dbReference>
<accession>A0A0A3JVV1</accession>
<comment type="subcellular location">
    <subcellularLocation>
        <location evidence="1">Cell membrane</location>
        <topology evidence="1">Multi-pass membrane protein</topology>
    </subcellularLocation>
</comment>
<dbReference type="GO" id="GO:0007165">
    <property type="term" value="P:signal transduction"/>
    <property type="evidence" value="ECO:0007669"/>
    <property type="project" value="UniProtKB-KW"/>
</dbReference>
<reference evidence="13 14" key="1">
    <citation type="submission" date="2014-02" db="EMBL/GenBank/DDBJ databases">
        <title>Draft genome sequence of Lysinibacillus massiliensis CCUG 49529.</title>
        <authorList>
            <person name="Zhang F."/>
            <person name="Wang G."/>
            <person name="Zhang L."/>
        </authorList>
    </citation>
    <scope>NUCLEOTIDE SEQUENCE [LARGE SCALE GENOMIC DNA]</scope>
    <source>
        <strain evidence="13 14">CCUG 49529</strain>
    </source>
</reference>
<evidence type="ECO:0000313" key="13">
    <source>
        <dbReference type="EMBL" id="KGR91147.1"/>
    </source>
</evidence>
<dbReference type="SMART" id="SM00283">
    <property type="entry name" value="MA"/>
    <property type="match status" value="1"/>
</dbReference>
<organism evidence="13 14">
    <name type="scientific">Ureibacillus massiliensis 4400831 = CIP 108448 = CCUG 49529</name>
    <dbReference type="NCBI Taxonomy" id="1211035"/>
    <lineage>
        <taxon>Bacteria</taxon>
        <taxon>Bacillati</taxon>
        <taxon>Bacillota</taxon>
        <taxon>Bacilli</taxon>
        <taxon>Bacillales</taxon>
        <taxon>Caryophanaceae</taxon>
        <taxon>Ureibacillus</taxon>
    </lineage>
</organism>
<dbReference type="PANTHER" id="PTHR32089">
    <property type="entry name" value="METHYL-ACCEPTING CHEMOTAXIS PROTEIN MCPB"/>
    <property type="match status" value="1"/>
</dbReference>
<evidence type="ECO:0000256" key="7">
    <source>
        <dbReference type="ARBA" id="ARBA00029447"/>
    </source>
</evidence>
<keyword evidence="4 10" id="KW-1133">Transmembrane helix</keyword>
<dbReference type="SUPFAM" id="SSF58104">
    <property type="entry name" value="Methyl-accepting chemotaxis protein (MCP) signaling domain"/>
    <property type="match status" value="1"/>
</dbReference>
<comment type="caution">
    <text evidence="13">The sequence shown here is derived from an EMBL/GenBank/DDBJ whole genome shotgun (WGS) entry which is preliminary data.</text>
</comment>
<evidence type="ECO:0000256" key="3">
    <source>
        <dbReference type="ARBA" id="ARBA00022692"/>
    </source>
</evidence>
<dbReference type="PANTHER" id="PTHR32089:SF112">
    <property type="entry name" value="LYSOZYME-LIKE PROTEIN-RELATED"/>
    <property type="match status" value="1"/>
</dbReference>
<evidence type="ECO:0000256" key="2">
    <source>
        <dbReference type="ARBA" id="ARBA00022475"/>
    </source>
</evidence>
<dbReference type="eggNOG" id="COG4564">
    <property type="taxonomic scope" value="Bacteria"/>
</dbReference>
<keyword evidence="9" id="KW-0175">Coiled coil</keyword>
<dbReference type="Pfam" id="PF00015">
    <property type="entry name" value="MCPsignal"/>
    <property type="match status" value="1"/>
</dbReference>
<evidence type="ECO:0000256" key="1">
    <source>
        <dbReference type="ARBA" id="ARBA00004651"/>
    </source>
</evidence>
<name>A0A0A3JVV1_9BACL</name>
<sequence length="581" mass="64185">MKKNLKLKSISSKLMLLISIIIIVTVGIIGTTSYIIAKDQLLESGKRELQNIAEGAHAVLELINENVENGELTLEEGQERARVILNGPKDDNGVYNFKQSNFTYKEKGFIHGYDEDLILQIHPSETGGAPSDEQNRSNRELIFNTGKAQNKADRFVTFLNQEDDGSYKEKIAYEQYFEPWGWTVGITVFTEEFYAGLNILQYMIFGSTVVLILLSSIVFYFAIRKKVNTLKEIAVASTQIADGHIKITNLSESSDEIGQLAVAFNKMSGQLRTLIEKTKNTSEQLLDSATSLSAISEETSASSEEVGKAITEIATGTQAQASDLEEINRRVELLSTSVETMENQSNEMQNITKSAEEIATEGIEIVHQLQQSNNDSLTASQEVSDEIRKLNSKTAQITEVMETIESIAEATNLLALNASIEAARAGEYGKGFSVVADEIRKLAEQSKNATHQVQEVVSTIVSETTKTVETVEGTMKTAKKLNDDVTLTRSKFNQMSESIKKIAQSLQSVNQEMDTMKSYNKLMSEGVENASSVSEQTAASVQEISSSIDEQINAIANVTIAAEKLTEMNKELNTLMRYYTL</sequence>
<evidence type="ECO:0000256" key="10">
    <source>
        <dbReference type="SAM" id="Phobius"/>
    </source>
</evidence>
<evidence type="ECO:0000256" key="8">
    <source>
        <dbReference type="PROSITE-ProRule" id="PRU00284"/>
    </source>
</evidence>
<dbReference type="AlphaFoldDB" id="A0A0A3JVV1"/>
<keyword evidence="3 10" id="KW-0812">Transmembrane</keyword>
<feature type="transmembrane region" description="Helical" evidence="10">
    <location>
        <begin position="199"/>
        <end position="223"/>
    </location>
</feature>
<keyword evidence="5 10" id="KW-0472">Membrane</keyword>
<feature type="domain" description="HAMP" evidence="12">
    <location>
        <begin position="224"/>
        <end position="276"/>
    </location>
</feature>
<dbReference type="InterPro" id="IPR033480">
    <property type="entry name" value="sCache_2"/>
</dbReference>
<dbReference type="SMART" id="SM01049">
    <property type="entry name" value="Cache_2"/>
    <property type="match status" value="1"/>
</dbReference>
<dbReference type="SMART" id="SM00304">
    <property type="entry name" value="HAMP"/>
    <property type="match status" value="1"/>
</dbReference>
<evidence type="ECO:0000256" key="5">
    <source>
        <dbReference type="ARBA" id="ARBA00023136"/>
    </source>
</evidence>
<dbReference type="Gene3D" id="1.10.287.950">
    <property type="entry name" value="Methyl-accepting chemotaxis protein"/>
    <property type="match status" value="1"/>
</dbReference>
<protein>
    <submittedName>
        <fullName evidence="13">Chemotaxis protein</fullName>
    </submittedName>
</protein>
<dbReference type="InterPro" id="IPR003660">
    <property type="entry name" value="HAMP_dom"/>
</dbReference>
<dbReference type="Pfam" id="PF00672">
    <property type="entry name" value="HAMP"/>
    <property type="match status" value="1"/>
</dbReference>
<feature type="transmembrane region" description="Helical" evidence="10">
    <location>
        <begin position="12"/>
        <end position="37"/>
    </location>
</feature>
<feature type="coiled-coil region" evidence="9">
    <location>
        <begin position="324"/>
        <end position="361"/>
    </location>
</feature>
<evidence type="ECO:0000256" key="9">
    <source>
        <dbReference type="SAM" id="Coils"/>
    </source>
</evidence>
<keyword evidence="2" id="KW-1003">Cell membrane</keyword>
<feature type="domain" description="Methyl-accepting transducer" evidence="11">
    <location>
        <begin position="295"/>
        <end position="545"/>
    </location>
</feature>
<dbReference type="PROSITE" id="PS50111">
    <property type="entry name" value="CHEMOTAXIS_TRANSDUC_2"/>
    <property type="match status" value="1"/>
</dbReference>
<dbReference type="OrthoDB" id="9760371at2"/>
<dbReference type="RefSeq" id="WP_036174788.1">
    <property type="nucleotide sequence ID" value="NZ_AVCZ01000010.1"/>
</dbReference>
<dbReference type="eggNOG" id="COG0840">
    <property type="taxonomic scope" value="Bacteria"/>
</dbReference>
<comment type="similarity">
    <text evidence="7">Belongs to the methyl-accepting chemotaxis (MCP) protein family.</text>
</comment>
<keyword evidence="14" id="KW-1185">Reference proteome</keyword>
<dbReference type="EMBL" id="JPVQ01000010">
    <property type="protein sequence ID" value="KGR91147.1"/>
    <property type="molecule type" value="Genomic_DNA"/>
</dbReference>
<dbReference type="Gene3D" id="3.30.450.20">
    <property type="entry name" value="PAS domain"/>
    <property type="match status" value="1"/>
</dbReference>
<evidence type="ECO:0000313" key="14">
    <source>
        <dbReference type="Proteomes" id="UP000030595"/>
    </source>
</evidence>
<evidence type="ECO:0000259" key="12">
    <source>
        <dbReference type="PROSITE" id="PS50885"/>
    </source>
</evidence>
<dbReference type="InterPro" id="IPR004089">
    <property type="entry name" value="MCPsignal_dom"/>
</dbReference>
<dbReference type="Gene3D" id="6.10.340.10">
    <property type="match status" value="1"/>
</dbReference>
<evidence type="ECO:0000256" key="6">
    <source>
        <dbReference type="ARBA" id="ARBA00023224"/>
    </source>
</evidence>
<dbReference type="Proteomes" id="UP000030595">
    <property type="component" value="Unassembled WGS sequence"/>
</dbReference>
<gene>
    <name evidence="13" type="ORF">CD30_07730</name>
</gene>
<dbReference type="GO" id="GO:0005886">
    <property type="term" value="C:plasma membrane"/>
    <property type="evidence" value="ECO:0007669"/>
    <property type="project" value="UniProtKB-SubCell"/>
</dbReference>
<proteinExistence type="inferred from homology"/>
<evidence type="ECO:0000259" key="11">
    <source>
        <dbReference type="PROSITE" id="PS50111"/>
    </source>
</evidence>
<evidence type="ECO:0000256" key="4">
    <source>
        <dbReference type="ARBA" id="ARBA00022989"/>
    </source>
</evidence>